<sequence length="274" mass="31821">MEIFRRINHFSIHILGTRELLNYLEKLEIGLSSFSYEELGVVEAGELKKSFELFKHGLESKVFGISEMEQLQKIYQKVGIESTFAAPLTPAAQDRCICLIKALEKTRLTDEQAELVNELKQIAQNIPTTTDQKNMTPPKNFTTNFQFIERTLESDYTSNKINLKPVLEDCMGQMELMEELVKVFKQNILEFIGSAKIHLMNRNFEALDNACQKVGPSLQMMKIRSLLEITDQISRLCKTDNDMKHHAFLYDQFLQEYPIVEEQVDFEMEVFRTM</sequence>
<keyword evidence="2" id="KW-1185">Reference proteome</keyword>
<dbReference type="SUPFAM" id="SSF47226">
    <property type="entry name" value="Histidine-containing phosphotransfer domain, HPT domain"/>
    <property type="match status" value="1"/>
</dbReference>
<protein>
    <submittedName>
        <fullName evidence="1">Uncharacterized protein</fullName>
    </submittedName>
</protein>
<proteinExistence type="predicted"/>
<dbReference type="Proteomes" id="UP000199592">
    <property type="component" value="Unassembled WGS sequence"/>
</dbReference>
<reference evidence="2" key="1">
    <citation type="submission" date="2016-10" db="EMBL/GenBank/DDBJ databases">
        <authorList>
            <person name="Varghese N."/>
            <person name="Submissions S."/>
        </authorList>
    </citation>
    <scope>NUCLEOTIDE SEQUENCE [LARGE SCALE GENOMIC DNA]</scope>
    <source>
        <strain evidence="2">DSM 25030</strain>
    </source>
</reference>
<gene>
    <name evidence="1" type="ORF">SAMN04487892_1155</name>
</gene>
<dbReference type="EMBL" id="FNMY01000001">
    <property type="protein sequence ID" value="SDW32438.1"/>
    <property type="molecule type" value="Genomic_DNA"/>
</dbReference>
<dbReference type="AlphaFoldDB" id="A0A1H2SLJ9"/>
<evidence type="ECO:0000313" key="1">
    <source>
        <dbReference type="EMBL" id="SDW32438.1"/>
    </source>
</evidence>
<dbReference type="STRING" id="1073328.SAMN05216294_2514"/>
<dbReference type="GO" id="GO:0000160">
    <property type="term" value="P:phosphorelay signal transduction system"/>
    <property type="evidence" value="ECO:0007669"/>
    <property type="project" value="InterPro"/>
</dbReference>
<accession>A0A1H2SLJ9</accession>
<organism evidence="1 2">
    <name type="scientific">Flagellimonas zhangzhouensis</name>
    <dbReference type="NCBI Taxonomy" id="1073328"/>
    <lineage>
        <taxon>Bacteria</taxon>
        <taxon>Pseudomonadati</taxon>
        <taxon>Bacteroidota</taxon>
        <taxon>Flavobacteriia</taxon>
        <taxon>Flavobacteriales</taxon>
        <taxon>Flavobacteriaceae</taxon>
        <taxon>Flagellimonas</taxon>
    </lineage>
</organism>
<evidence type="ECO:0000313" key="2">
    <source>
        <dbReference type="Proteomes" id="UP000199592"/>
    </source>
</evidence>
<dbReference type="Gene3D" id="1.20.120.160">
    <property type="entry name" value="HPT domain"/>
    <property type="match status" value="1"/>
</dbReference>
<dbReference type="InterPro" id="IPR036641">
    <property type="entry name" value="HPT_dom_sf"/>
</dbReference>
<name>A0A1H2SLJ9_9FLAO</name>